<reference evidence="18 19" key="1">
    <citation type="submission" date="2020-01" db="EMBL/GenBank/DDBJ databases">
        <title>Draft genome sequence of Aspergillus udagawae IFM 46972.</title>
        <authorList>
            <person name="Takahashi H."/>
            <person name="Yaguchi T."/>
        </authorList>
    </citation>
    <scope>NUCLEOTIDE SEQUENCE [LARGE SCALE GENOMIC DNA]</scope>
    <source>
        <strain evidence="18 19">IFM 46972</strain>
    </source>
</reference>
<dbReference type="InterPro" id="IPR037019">
    <property type="entry name" value="Glyco_hydro_7_sf"/>
</dbReference>
<evidence type="ECO:0000256" key="2">
    <source>
        <dbReference type="ARBA" id="ARBA00002392"/>
    </source>
</evidence>
<name>A0A8H3RHM3_9EURO</name>
<dbReference type="CDD" id="cd07999">
    <property type="entry name" value="GH7_CBH_EG"/>
    <property type="match status" value="1"/>
</dbReference>
<keyword evidence="9" id="KW-1015">Disulfide bond</keyword>
<evidence type="ECO:0000256" key="3">
    <source>
        <dbReference type="ARBA" id="ARBA00004613"/>
    </source>
</evidence>
<dbReference type="PROSITE" id="PS00562">
    <property type="entry name" value="CBM1_1"/>
    <property type="match status" value="1"/>
</dbReference>
<evidence type="ECO:0000256" key="15">
    <source>
        <dbReference type="RuleBase" id="RU361164"/>
    </source>
</evidence>
<evidence type="ECO:0000256" key="14">
    <source>
        <dbReference type="ARBA" id="ARBA00025192"/>
    </source>
</evidence>
<comment type="function">
    <text evidence="2">The biological conversion of cellulose to glucose generally requires three types of hydrolytic enzymes: (1) Endoglucanases which cut internal beta-1,4-glucosidic bonds; (2) Exocellobiohydrolases that cut the disaccharide cellobiose from the non-reducing end of the cellulose polymer chain; (3) Beta-1,4-glucosidases which hydrolyze the cellobiose and other short cello-oligosaccharides to glucose.</text>
</comment>
<keyword evidence="12 15" id="KW-0326">Glycosidase</keyword>
<dbReference type="GO" id="GO:0030248">
    <property type="term" value="F:cellulose binding"/>
    <property type="evidence" value="ECO:0007669"/>
    <property type="project" value="InterPro"/>
</dbReference>
<evidence type="ECO:0000256" key="10">
    <source>
        <dbReference type="ARBA" id="ARBA00023180"/>
    </source>
</evidence>
<keyword evidence="10" id="KW-0325">Glycoprotein</keyword>
<proteinExistence type="inferred from homology"/>
<dbReference type="SMART" id="SM00236">
    <property type="entry name" value="fCBD"/>
    <property type="match status" value="1"/>
</dbReference>
<dbReference type="PANTHER" id="PTHR33753">
    <property type="entry name" value="1,4-BETA-D-GLUCAN CELLOBIOHYDROLASE B"/>
    <property type="match status" value="1"/>
</dbReference>
<dbReference type="InterPro" id="IPR000254">
    <property type="entry name" value="CBD"/>
</dbReference>
<dbReference type="GO" id="GO:0008810">
    <property type="term" value="F:cellulase activity"/>
    <property type="evidence" value="ECO:0007669"/>
    <property type="project" value="UniProtKB-EC"/>
</dbReference>
<dbReference type="InterPro" id="IPR013320">
    <property type="entry name" value="ConA-like_dom_sf"/>
</dbReference>
<dbReference type="PRINTS" id="PR00734">
    <property type="entry name" value="GLHYDRLASE7"/>
</dbReference>
<evidence type="ECO:0000313" key="19">
    <source>
        <dbReference type="Proteomes" id="UP000465221"/>
    </source>
</evidence>
<gene>
    <name evidence="18" type="ORF">IFM46972_01150</name>
</gene>
<evidence type="ECO:0000313" key="18">
    <source>
        <dbReference type="EMBL" id="GFF24713.1"/>
    </source>
</evidence>
<dbReference type="EMBL" id="BLKC01000005">
    <property type="protein sequence ID" value="GFF24713.1"/>
    <property type="molecule type" value="Genomic_DNA"/>
</dbReference>
<keyword evidence="5" id="KW-0964">Secreted</keyword>
<keyword evidence="11" id="KW-0119">Carbohydrate metabolism</keyword>
<evidence type="ECO:0000256" key="5">
    <source>
        <dbReference type="ARBA" id="ARBA00022525"/>
    </source>
</evidence>
<comment type="catalytic activity">
    <reaction evidence="1">
        <text>Endohydrolysis of (1-&gt;4)-beta-D-glucosidic linkages in cellulose, lichenin and cereal beta-D-glucans.</text>
        <dbReference type="EC" id="3.2.1.4"/>
    </reaction>
</comment>
<feature type="compositionally biased region" description="Low complexity" evidence="16">
    <location>
        <begin position="427"/>
        <end position="447"/>
    </location>
</feature>
<comment type="similarity">
    <text evidence="4 15">Belongs to the glycosyl hydrolase 7 (cellulase C) family.</text>
</comment>
<evidence type="ECO:0000256" key="1">
    <source>
        <dbReference type="ARBA" id="ARBA00000966"/>
    </source>
</evidence>
<dbReference type="Gene3D" id="2.70.100.10">
    <property type="entry name" value="Glycoside hydrolase, family 7, domain"/>
    <property type="match status" value="1"/>
</dbReference>
<keyword evidence="6" id="KW-0732">Signal</keyword>
<dbReference type="Pfam" id="PF00734">
    <property type="entry name" value="CBM_1"/>
    <property type="match status" value="1"/>
</dbReference>
<dbReference type="SUPFAM" id="SSF57180">
    <property type="entry name" value="Cellulose-binding domain"/>
    <property type="match status" value="1"/>
</dbReference>
<evidence type="ECO:0000256" key="9">
    <source>
        <dbReference type="ARBA" id="ARBA00023157"/>
    </source>
</evidence>
<dbReference type="GO" id="GO:0030245">
    <property type="term" value="P:cellulose catabolic process"/>
    <property type="evidence" value="ECO:0007669"/>
    <property type="project" value="UniProtKB-KW"/>
</dbReference>
<evidence type="ECO:0000256" key="16">
    <source>
        <dbReference type="SAM" id="MobiDB-lite"/>
    </source>
</evidence>
<evidence type="ECO:0000256" key="11">
    <source>
        <dbReference type="ARBA" id="ARBA00023277"/>
    </source>
</evidence>
<sequence length="487" mass="51167">MALLHIPSAEFLRLVGDSPGSGLVKSIMDSKRGIVAAVLALLPLVSAQQPASSSAGNPKLTTYKCTTAGGCVAQDTSVVLDWAYHWIHTVNGYTSCTTSSGVNSTLCPDQATCAKNCVIEPANYTSAGVATSGDTLTMSQYVLSNGVYTNASPRLYLLGPDKNYVMFKLLGQELSFDVDLSTLPCGENGALYFSEMSATGGRNEYNTGGAEYGSGYCDAQCPVITWKNGTLNTSGASYCCNEMDILEANSRANSYTPHPCSATDCDKGGCGFNPYSLGQKSYWGPGGTVDTSKPFTITTQFVTNDGTTTGTLTEIRRQYIQNGKVIANAVSSSGVSSITEDWCTSVDGSAATFGGLTRMGQALGRGMVLAFSIWNDASGYMNWLDSGNSGPCSSTEGNPDLIKAQNPTTHVVFSNIRWGDIGSTFKGSGGSSTTTTTTTSTKTTTSTAPGPTQTHYGQCGGQGWTGPKVCASPYTCKFQNQWYSQCL</sequence>
<comment type="caution">
    <text evidence="18">The sequence shown here is derived from an EMBL/GenBank/DDBJ whole genome shotgun (WGS) entry which is preliminary data.</text>
</comment>
<evidence type="ECO:0000256" key="8">
    <source>
        <dbReference type="ARBA" id="ARBA00023001"/>
    </source>
</evidence>
<protein>
    <recommendedName>
        <fullName evidence="15">Glucanase</fullName>
        <ecNumber evidence="15">3.2.1.-</ecNumber>
    </recommendedName>
</protein>
<feature type="domain" description="CBM1" evidence="17">
    <location>
        <begin position="451"/>
        <end position="487"/>
    </location>
</feature>
<evidence type="ECO:0000256" key="7">
    <source>
        <dbReference type="ARBA" id="ARBA00022801"/>
    </source>
</evidence>
<comment type="subcellular location">
    <subcellularLocation>
        <location evidence="3">Secreted</location>
    </subcellularLocation>
</comment>
<evidence type="ECO:0000256" key="6">
    <source>
        <dbReference type="ARBA" id="ARBA00022729"/>
    </source>
</evidence>
<dbReference type="Pfam" id="PF00840">
    <property type="entry name" value="Glyco_hydro_7"/>
    <property type="match status" value="1"/>
</dbReference>
<accession>A0A8H3RHM3</accession>
<organism evidence="18 19">
    <name type="scientific">Aspergillus udagawae</name>
    <dbReference type="NCBI Taxonomy" id="91492"/>
    <lineage>
        <taxon>Eukaryota</taxon>
        <taxon>Fungi</taxon>
        <taxon>Dikarya</taxon>
        <taxon>Ascomycota</taxon>
        <taxon>Pezizomycotina</taxon>
        <taxon>Eurotiomycetes</taxon>
        <taxon>Eurotiomycetidae</taxon>
        <taxon>Eurotiales</taxon>
        <taxon>Aspergillaceae</taxon>
        <taxon>Aspergillus</taxon>
        <taxon>Aspergillus subgen. Fumigati</taxon>
    </lineage>
</organism>
<evidence type="ECO:0000259" key="17">
    <source>
        <dbReference type="PROSITE" id="PS51164"/>
    </source>
</evidence>
<evidence type="ECO:0000256" key="13">
    <source>
        <dbReference type="ARBA" id="ARBA00023326"/>
    </source>
</evidence>
<keyword evidence="8 15" id="KW-0136">Cellulose degradation</keyword>
<dbReference type="InterPro" id="IPR035971">
    <property type="entry name" value="CBD_sf"/>
</dbReference>
<dbReference type="SUPFAM" id="SSF49899">
    <property type="entry name" value="Concanavalin A-like lectins/glucanases"/>
    <property type="match status" value="1"/>
</dbReference>
<feature type="region of interest" description="Disordered" evidence="16">
    <location>
        <begin position="427"/>
        <end position="451"/>
    </location>
</feature>
<dbReference type="GO" id="GO:0005576">
    <property type="term" value="C:extracellular region"/>
    <property type="evidence" value="ECO:0007669"/>
    <property type="project" value="UniProtKB-SubCell"/>
</dbReference>
<evidence type="ECO:0000256" key="12">
    <source>
        <dbReference type="ARBA" id="ARBA00023295"/>
    </source>
</evidence>
<dbReference type="PANTHER" id="PTHR33753:SF1">
    <property type="entry name" value="ENDO-BETA-1,4-GLUCANASE CELB"/>
    <property type="match status" value="1"/>
</dbReference>
<comment type="function">
    <text evidence="14">Has endoglucanase activity on substrates containing beta-1,4 glycosidic bonds, like in carboxymethylcellulose (CMC), hydroxyethylcellulose (HEC) and beta-glucan. Involved in the degradation of complex natural cellulosic substrates.</text>
</comment>
<dbReference type="AlphaFoldDB" id="A0A8H3RHM3"/>
<dbReference type="InterPro" id="IPR001722">
    <property type="entry name" value="Glyco_hydro_7"/>
</dbReference>
<dbReference type="Proteomes" id="UP000465221">
    <property type="component" value="Unassembled WGS sequence"/>
</dbReference>
<evidence type="ECO:0000256" key="4">
    <source>
        <dbReference type="ARBA" id="ARBA00006044"/>
    </source>
</evidence>
<dbReference type="PROSITE" id="PS51164">
    <property type="entry name" value="CBM1_2"/>
    <property type="match status" value="1"/>
</dbReference>
<dbReference type="EC" id="3.2.1.-" evidence="15"/>
<keyword evidence="7 15" id="KW-0378">Hydrolase</keyword>
<keyword evidence="13 15" id="KW-0624">Polysaccharide degradation</keyword>